<dbReference type="InterPro" id="IPR042099">
    <property type="entry name" value="ANL_N_sf"/>
</dbReference>
<gene>
    <name evidence="2" type="ORF">ACFP2V_35475</name>
</gene>
<feature type="compositionally biased region" description="Basic and acidic residues" evidence="1">
    <location>
        <begin position="23"/>
        <end position="34"/>
    </location>
</feature>
<proteinExistence type="predicted"/>
<dbReference type="EMBL" id="JBHSPC010000155">
    <property type="protein sequence ID" value="MFC5675171.1"/>
    <property type="molecule type" value="Genomic_DNA"/>
</dbReference>
<evidence type="ECO:0000313" key="3">
    <source>
        <dbReference type="Proteomes" id="UP001596183"/>
    </source>
</evidence>
<accession>A0ABW0XXQ8</accession>
<dbReference type="Gene3D" id="3.40.50.12780">
    <property type="entry name" value="N-terminal domain of ligase-like"/>
    <property type="match status" value="1"/>
</dbReference>
<evidence type="ECO:0000256" key="1">
    <source>
        <dbReference type="SAM" id="MobiDB-lite"/>
    </source>
</evidence>
<dbReference type="SUPFAM" id="SSF56801">
    <property type="entry name" value="Acetyl-CoA synthetase-like"/>
    <property type="match status" value="1"/>
</dbReference>
<evidence type="ECO:0000313" key="2">
    <source>
        <dbReference type="EMBL" id="MFC5675171.1"/>
    </source>
</evidence>
<feature type="region of interest" description="Disordered" evidence="1">
    <location>
        <begin position="23"/>
        <end position="59"/>
    </location>
</feature>
<organism evidence="2 3">
    <name type="scientific">Streptomyces incanus</name>
    <dbReference type="NCBI Taxonomy" id="887453"/>
    <lineage>
        <taxon>Bacteria</taxon>
        <taxon>Bacillati</taxon>
        <taxon>Actinomycetota</taxon>
        <taxon>Actinomycetes</taxon>
        <taxon>Kitasatosporales</taxon>
        <taxon>Streptomycetaceae</taxon>
        <taxon>Streptomyces</taxon>
    </lineage>
</organism>
<dbReference type="Proteomes" id="UP001596183">
    <property type="component" value="Unassembled WGS sequence"/>
</dbReference>
<dbReference type="RefSeq" id="WP_381219739.1">
    <property type="nucleotide sequence ID" value="NZ_JBHSPC010000155.1"/>
</dbReference>
<name>A0ABW0XXQ8_9ACTN</name>
<protein>
    <submittedName>
        <fullName evidence="2">Uncharacterized protein</fullName>
    </submittedName>
</protein>
<comment type="caution">
    <text evidence="2">The sequence shown here is derived from an EMBL/GenBank/DDBJ whole genome shotgun (WGS) entry which is preliminary data.</text>
</comment>
<sequence length="251" mass="26889">MTSSTTARFEAYFDQWLHTLEADTHGGTDARPDTPTRPTAPVRYGEWEGPDGSTRPVRTSRPEWMRNQIDMALALSGLVTPDDVVIVAAPYELSLEGASVERAVEWLGASLISVGTSNTICPVPRLLGLLHRYRATTLVCSPQLAADLAALDEAGGRRPAAAFTREARPLFARGEAEVFETPTSAAPYRIAELIGAVLRRDLDAVSRLGQQTADDLPVLEQLLVGEAAEGRADVADAAVLAAIEREQGDAA</sequence>
<reference evidence="3" key="1">
    <citation type="journal article" date="2019" name="Int. J. Syst. Evol. Microbiol.">
        <title>The Global Catalogue of Microorganisms (GCM) 10K type strain sequencing project: providing services to taxonomists for standard genome sequencing and annotation.</title>
        <authorList>
            <consortium name="The Broad Institute Genomics Platform"/>
            <consortium name="The Broad Institute Genome Sequencing Center for Infectious Disease"/>
            <person name="Wu L."/>
            <person name="Ma J."/>
        </authorList>
    </citation>
    <scope>NUCLEOTIDE SEQUENCE [LARGE SCALE GENOMIC DNA]</scope>
    <source>
        <strain evidence="3">JCM 13852</strain>
    </source>
</reference>
<keyword evidence="3" id="KW-1185">Reference proteome</keyword>